<protein>
    <submittedName>
        <fullName evidence="3">ABC transporter substrate-binding protein</fullName>
    </submittedName>
</protein>
<evidence type="ECO:0000256" key="1">
    <source>
        <dbReference type="SAM" id="MobiDB-lite"/>
    </source>
</evidence>
<proteinExistence type="predicted"/>
<evidence type="ECO:0000313" key="4">
    <source>
        <dbReference type="Proteomes" id="UP000468735"/>
    </source>
</evidence>
<gene>
    <name evidence="3" type="ORF">F8566_04685</name>
</gene>
<dbReference type="EMBL" id="WBMT01000002">
    <property type="protein sequence ID" value="KAB2351530.1"/>
    <property type="molecule type" value="Genomic_DNA"/>
</dbReference>
<keyword evidence="2" id="KW-0812">Transmembrane</keyword>
<feature type="region of interest" description="Disordered" evidence="1">
    <location>
        <begin position="1"/>
        <end position="24"/>
    </location>
</feature>
<dbReference type="AlphaFoldDB" id="A0A6H9YT30"/>
<name>A0A6H9YT30_9ACTN</name>
<sequence length="360" mass="38337">MRRMSASVERTANDRSAGGPSAVPPRRRRLPVLLAVGALVAVGVGGGGAWALGAFSETCSGAPLEVTIAAQPEIVPALRNVAERFNVESRRVGGRCVRAQIAAIAPAEYVRTPANTNAQRSDAWIPESSLWLGVARRAGHQTVPAGAPSFATSAVVLATTRPVDAEFRNAGVVPTWRLLLGRRTEGITLARRTTDPAKGMTGTVAMIALAQVQKKPVNGRTVGELRRGADVTPLHDLAGMERFVRPLAVTSEQAVVAHNDAHRPNPVVALPPREGTLMLDHPFAITARDPLRHDGAAAFLSALGSRSARDTLQRFGFRTPEGAMGAAYAREHGLTETAPRVLRLPTQKEIDQALRSWSSR</sequence>
<keyword evidence="2" id="KW-0472">Membrane</keyword>
<keyword evidence="4" id="KW-1185">Reference proteome</keyword>
<organism evidence="3 4">
    <name type="scientific">Actinomadura rudentiformis</name>
    <dbReference type="NCBI Taxonomy" id="359158"/>
    <lineage>
        <taxon>Bacteria</taxon>
        <taxon>Bacillati</taxon>
        <taxon>Actinomycetota</taxon>
        <taxon>Actinomycetes</taxon>
        <taxon>Streptosporangiales</taxon>
        <taxon>Thermomonosporaceae</taxon>
        <taxon>Actinomadura</taxon>
    </lineage>
</organism>
<evidence type="ECO:0000256" key="2">
    <source>
        <dbReference type="SAM" id="Phobius"/>
    </source>
</evidence>
<feature type="transmembrane region" description="Helical" evidence="2">
    <location>
        <begin position="32"/>
        <end position="53"/>
    </location>
</feature>
<dbReference type="OrthoDB" id="5621159at2"/>
<dbReference type="Pfam" id="PF13531">
    <property type="entry name" value="SBP_bac_11"/>
    <property type="match status" value="1"/>
</dbReference>
<dbReference type="Proteomes" id="UP000468735">
    <property type="component" value="Unassembled WGS sequence"/>
</dbReference>
<evidence type="ECO:0000313" key="3">
    <source>
        <dbReference type="EMBL" id="KAB2351530.1"/>
    </source>
</evidence>
<comment type="caution">
    <text evidence="3">The sequence shown here is derived from an EMBL/GenBank/DDBJ whole genome shotgun (WGS) entry which is preliminary data.</text>
</comment>
<keyword evidence="2" id="KW-1133">Transmembrane helix</keyword>
<accession>A0A6H9YT30</accession>
<reference evidence="3 4" key="1">
    <citation type="submission" date="2019-09" db="EMBL/GenBank/DDBJ databases">
        <title>Actinomadura physcomitrii sp. nov., a novel actinomycete isolated from moss [Physcomitrium sphaericum (Ludw) Fuernr].</title>
        <authorList>
            <person name="Zhuang X."/>
            <person name="Liu C."/>
        </authorList>
    </citation>
    <scope>NUCLEOTIDE SEQUENCE [LARGE SCALE GENOMIC DNA]</scope>
    <source>
        <strain evidence="3 4">HMC1</strain>
    </source>
</reference>